<protein>
    <recommendedName>
        <fullName evidence="5 6">Dephospho-CoA kinase</fullName>
        <ecNumber evidence="5 6">2.7.1.24</ecNumber>
    </recommendedName>
    <alternativeName>
        <fullName evidence="5">Dephosphocoenzyme A kinase</fullName>
    </alternativeName>
</protein>
<dbReference type="Pfam" id="PF01121">
    <property type="entry name" value="CoaE"/>
    <property type="match status" value="1"/>
</dbReference>
<dbReference type="EMBL" id="QOPD01000011">
    <property type="protein sequence ID" value="RCL37388.1"/>
    <property type="molecule type" value="Genomic_DNA"/>
</dbReference>
<dbReference type="InterPro" id="IPR001977">
    <property type="entry name" value="Depp_CoAkinase"/>
</dbReference>
<comment type="caution">
    <text evidence="7">The sequence shown here is derived from an EMBL/GenBank/DDBJ whole genome shotgun (WGS) entry which is preliminary data.</text>
</comment>
<comment type="catalytic activity">
    <reaction evidence="5">
        <text>3'-dephospho-CoA + ATP = ADP + CoA + H(+)</text>
        <dbReference type="Rhea" id="RHEA:18245"/>
        <dbReference type="ChEBI" id="CHEBI:15378"/>
        <dbReference type="ChEBI" id="CHEBI:30616"/>
        <dbReference type="ChEBI" id="CHEBI:57287"/>
        <dbReference type="ChEBI" id="CHEBI:57328"/>
        <dbReference type="ChEBI" id="CHEBI:456216"/>
        <dbReference type="EC" id="2.7.1.24"/>
    </reaction>
</comment>
<dbReference type="NCBIfam" id="TIGR00152">
    <property type="entry name" value="dephospho-CoA kinase"/>
    <property type="match status" value="1"/>
</dbReference>
<comment type="pathway">
    <text evidence="5">Cofactor biosynthesis; coenzyme A biosynthesis; CoA from (R)-pantothenate: step 5/5.</text>
</comment>
<dbReference type="GO" id="GO:0004140">
    <property type="term" value="F:dephospho-CoA kinase activity"/>
    <property type="evidence" value="ECO:0007669"/>
    <property type="project" value="UniProtKB-UniRule"/>
</dbReference>
<dbReference type="EC" id="2.7.1.24" evidence="5 6"/>
<keyword evidence="3 5" id="KW-0067">ATP-binding</keyword>
<keyword evidence="2 5" id="KW-0547">Nucleotide-binding</keyword>
<accession>A0A368BJA7</accession>
<keyword evidence="4 5" id="KW-0173">Coenzyme A biosynthesis</keyword>
<comment type="function">
    <text evidence="5">Catalyzes the phosphorylation of the 3'-hydroxyl group of dephosphocoenzyme A to form coenzyme A.</text>
</comment>
<evidence type="ECO:0000256" key="2">
    <source>
        <dbReference type="ARBA" id="ARBA00022741"/>
    </source>
</evidence>
<proteinExistence type="inferred from homology"/>
<keyword evidence="5 7" id="KW-0808">Transferase</keyword>
<keyword evidence="5" id="KW-0963">Cytoplasm</keyword>
<dbReference type="AlphaFoldDB" id="A0A368BJA7"/>
<evidence type="ECO:0000313" key="8">
    <source>
        <dbReference type="Proteomes" id="UP000252147"/>
    </source>
</evidence>
<dbReference type="InterPro" id="IPR027417">
    <property type="entry name" value="P-loop_NTPase"/>
</dbReference>
<dbReference type="PANTHER" id="PTHR10695">
    <property type="entry name" value="DEPHOSPHO-COA KINASE-RELATED"/>
    <property type="match status" value="1"/>
</dbReference>
<reference evidence="7 8" key="1">
    <citation type="journal article" date="2018" name="Microbiome">
        <title>Fine metagenomic profile of the Mediterranean stratified and mixed water columns revealed by assembly and recruitment.</title>
        <authorList>
            <person name="Haro-Moreno J.M."/>
            <person name="Lopez-Perez M."/>
            <person name="De La Torre J.R."/>
            <person name="Picazo A."/>
            <person name="Camacho A."/>
            <person name="Rodriguez-Valera F."/>
        </authorList>
    </citation>
    <scope>NUCLEOTIDE SEQUENCE [LARGE SCALE GENOMIC DNA]</scope>
    <source>
        <strain evidence="7">MED-G83</strain>
    </source>
</reference>
<evidence type="ECO:0000256" key="1">
    <source>
        <dbReference type="ARBA" id="ARBA00009018"/>
    </source>
</evidence>
<comment type="subcellular location">
    <subcellularLocation>
        <location evidence="5">Cytoplasm</location>
    </subcellularLocation>
</comment>
<name>A0A368BJA7_9GAMM</name>
<dbReference type="UniPathway" id="UPA00241">
    <property type="reaction ID" value="UER00356"/>
</dbReference>
<dbReference type="SUPFAM" id="SSF52540">
    <property type="entry name" value="P-loop containing nucleoside triphosphate hydrolases"/>
    <property type="match status" value="1"/>
</dbReference>
<evidence type="ECO:0000313" key="7">
    <source>
        <dbReference type="EMBL" id="RCL37388.1"/>
    </source>
</evidence>
<dbReference type="Gene3D" id="3.40.50.300">
    <property type="entry name" value="P-loop containing nucleotide triphosphate hydrolases"/>
    <property type="match status" value="1"/>
</dbReference>
<dbReference type="PANTHER" id="PTHR10695:SF46">
    <property type="entry name" value="BIFUNCTIONAL COENZYME A SYNTHASE-RELATED"/>
    <property type="match status" value="1"/>
</dbReference>
<evidence type="ECO:0000256" key="6">
    <source>
        <dbReference type="NCBIfam" id="TIGR00152"/>
    </source>
</evidence>
<evidence type="ECO:0000256" key="4">
    <source>
        <dbReference type="ARBA" id="ARBA00022993"/>
    </source>
</evidence>
<dbReference type="GO" id="GO:0005737">
    <property type="term" value="C:cytoplasm"/>
    <property type="evidence" value="ECO:0007669"/>
    <property type="project" value="UniProtKB-SubCell"/>
</dbReference>
<feature type="binding site" evidence="5">
    <location>
        <begin position="11"/>
        <end position="16"/>
    </location>
    <ligand>
        <name>ATP</name>
        <dbReference type="ChEBI" id="CHEBI:30616"/>
    </ligand>
</feature>
<sequence length="193" mass="22266">MFTLGLTGGIATGKTTATNFFKTKGIDIIDADEVSRFLQQKGQKGYLEIIQQFGKDVLDEHEEINRIKLRDIAFSNQSNKQKLEDIMHPIIRNEIVDMFGRVKSKWAVYSAPIWTGKTQFSRTLVIDAPRASQVERICQRDQNNEELANKIIDGQMSYKARISYADDFIMNDSSLENFKTKLEFYFSIYEQQS</sequence>
<dbReference type="PROSITE" id="PS51219">
    <property type="entry name" value="DPCK"/>
    <property type="match status" value="1"/>
</dbReference>
<gene>
    <name evidence="5" type="primary">coaE</name>
    <name evidence="7" type="ORF">DBW97_05030</name>
</gene>
<dbReference type="Proteomes" id="UP000252147">
    <property type="component" value="Unassembled WGS sequence"/>
</dbReference>
<dbReference type="CDD" id="cd02022">
    <property type="entry name" value="DPCK"/>
    <property type="match status" value="1"/>
</dbReference>
<comment type="similarity">
    <text evidence="1 5">Belongs to the CoaE family.</text>
</comment>
<organism evidence="7 8">
    <name type="scientific">SAR86 cluster bacterium</name>
    <dbReference type="NCBI Taxonomy" id="2030880"/>
    <lineage>
        <taxon>Bacteria</taxon>
        <taxon>Pseudomonadati</taxon>
        <taxon>Pseudomonadota</taxon>
        <taxon>Gammaproteobacteria</taxon>
        <taxon>SAR86 cluster</taxon>
    </lineage>
</organism>
<dbReference type="GO" id="GO:0015937">
    <property type="term" value="P:coenzyme A biosynthetic process"/>
    <property type="evidence" value="ECO:0007669"/>
    <property type="project" value="UniProtKB-UniRule"/>
</dbReference>
<keyword evidence="5 7" id="KW-0418">Kinase</keyword>
<evidence type="ECO:0000256" key="3">
    <source>
        <dbReference type="ARBA" id="ARBA00022840"/>
    </source>
</evidence>
<dbReference type="GO" id="GO:0005524">
    <property type="term" value="F:ATP binding"/>
    <property type="evidence" value="ECO:0007669"/>
    <property type="project" value="UniProtKB-UniRule"/>
</dbReference>
<dbReference type="HAMAP" id="MF_00376">
    <property type="entry name" value="Dephospho_CoA_kinase"/>
    <property type="match status" value="1"/>
</dbReference>
<evidence type="ECO:0000256" key="5">
    <source>
        <dbReference type="HAMAP-Rule" id="MF_00376"/>
    </source>
</evidence>